<keyword evidence="3" id="KW-1185">Reference proteome</keyword>
<evidence type="ECO:0000313" key="3">
    <source>
        <dbReference type="Proteomes" id="UP000485058"/>
    </source>
</evidence>
<accession>A0A699ZD79</accession>
<feature type="non-terminal residue" evidence="2">
    <location>
        <position position="1"/>
    </location>
</feature>
<reference evidence="2 3" key="1">
    <citation type="submission" date="2020-02" db="EMBL/GenBank/DDBJ databases">
        <title>Draft genome sequence of Haematococcus lacustris strain NIES-144.</title>
        <authorList>
            <person name="Morimoto D."/>
            <person name="Nakagawa S."/>
            <person name="Yoshida T."/>
            <person name="Sawayama S."/>
        </authorList>
    </citation>
    <scope>NUCLEOTIDE SEQUENCE [LARGE SCALE GENOMIC DNA]</scope>
    <source>
        <strain evidence="2 3">NIES-144</strain>
    </source>
</reference>
<dbReference type="Proteomes" id="UP000485058">
    <property type="component" value="Unassembled WGS sequence"/>
</dbReference>
<feature type="region of interest" description="Disordered" evidence="1">
    <location>
        <begin position="29"/>
        <end position="54"/>
    </location>
</feature>
<gene>
    <name evidence="2" type="ORF">HaLaN_16761</name>
</gene>
<protein>
    <submittedName>
        <fullName evidence="2">Uncharacterized protein</fullName>
    </submittedName>
</protein>
<evidence type="ECO:0000256" key="1">
    <source>
        <dbReference type="SAM" id="MobiDB-lite"/>
    </source>
</evidence>
<name>A0A699ZD79_HAELA</name>
<dbReference type="AlphaFoldDB" id="A0A699ZD79"/>
<dbReference type="EMBL" id="BLLF01001516">
    <property type="protein sequence ID" value="GFH19755.1"/>
    <property type="molecule type" value="Genomic_DNA"/>
</dbReference>
<proteinExistence type="predicted"/>
<comment type="caution">
    <text evidence="2">The sequence shown here is derived from an EMBL/GenBank/DDBJ whole genome shotgun (WGS) entry which is preliminary data.</text>
</comment>
<evidence type="ECO:0000313" key="2">
    <source>
        <dbReference type="EMBL" id="GFH19755.1"/>
    </source>
</evidence>
<sequence length="72" mass="7654">MLYEQFLRLLKTWKAARLAKQAAEAMQGPAAAGEASGVAPGSQRVSSPEGSQVGCRWGGGVMQVMQVMQVME</sequence>
<organism evidence="2 3">
    <name type="scientific">Haematococcus lacustris</name>
    <name type="common">Green alga</name>
    <name type="synonym">Haematococcus pluvialis</name>
    <dbReference type="NCBI Taxonomy" id="44745"/>
    <lineage>
        <taxon>Eukaryota</taxon>
        <taxon>Viridiplantae</taxon>
        <taxon>Chlorophyta</taxon>
        <taxon>core chlorophytes</taxon>
        <taxon>Chlorophyceae</taxon>
        <taxon>CS clade</taxon>
        <taxon>Chlamydomonadales</taxon>
        <taxon>Haematococcaceae</taxon>
        <taxon>Haematococcus</taxon>
    </lineage>
</organism>